<dbReference type="AlphaFoldDB" id="A0A0X2NMG1"/>
<dbReference type="SMART" id="SM00450">
    <property type="entry name" value="RHOD"/>
    <property type="match status" value="1"/>
</dbReference>
<keyword evidence="3" id="KW-1185">Reference proteome</keyword>
<dbReference type="SUPFAM" id="SSF52821">
    <property type="entry name" value="Rhodanese/Cell cycle control phosphatase"/>
    <property type="match status" value="1"/>
</dbReference>
<dbReference type="EMBL" id="FAUH01000014">
    <property type="protein sequence ID" value="CUU66677.1"/>
    <property type="molecule type" value="Genomic_DNA"/>
</dbReference>
<dbReference type="Pfam" id="PF00581">
    <property type="entry name" value="Rhodanese"/>
    <property type="match status" value="1"/>
</dbReference>
<evidence type="ECO:0000259" key="1">
    <source>
        <dbReference type="PROSITE" id="PS50206"/>
    </source>
</evidence>
<feature type="domain" description="Rhodanese" evidence="1">
    <location>
        <begin position="44"/>
        <end position="133"/>
    </location>
</feature>
<evidence type="ECO:0000313" key="2">
    <source>
        <dbReference type="EMBL" id="CUU66677.1"/>
    </source>
</evidence>
<organism evidence="2 3">
    <name type="scientific">Corynebacterium variabile</name>
    <dbReference type="NCBI Taxonomy" id="1727"/>
    <lineage>
        <taxon>Bacteria</taxon>
        <taxon>Bacillati</taxon>
        <taxon>Actinomycetota</taxon>
        <taxon>Actinomycetes</taxon>
        <taxon>Mycobacteriales</taxon>
        <taxon>Corynebacteriaceae</taxon>
        <taxon>Corynebacterium</taxon>
    </lineage>
</organism>
<name>A0A0X2NMG1_9CORY</name>
<dbReference type="PANTHER" id="PTHR43031:SF1">
    <property type="entry name" value="PYRIDINE NUCLEOTIDE-DISULPHIDE OXIDOREDUCTASE"/>
    <property type="match status" value="1"/>
</dbReference>
<dbReference type="InterPro" id="IPR001307">
    <property type="entry name" value="Thiosulphate_STrfase_CS"/>
</dbReference>
<accession>A0A0X2NMG1</accession>
<gene>
    <name evidence="2" type="ORF">CVAR292_02024</name>
</gene>
<dbReference type="RefSeq" id="WP_255307734.1">
    <property type="nucleotide sequence ID" value="NZ_FAUH01000014.1"/>
</dbReference>
<dbReference type="InterPro" id="IPR036873">
    <property type="entry name" value="Rhodanese-like_dom_sf"/>
</dbReference>
<dbReference type="GO" id="GO:0004792">
    <property type="term" value="F:thiosulfate-cyanide sulfurtransferase activity"/>
    <property type="evidence" value="ECO:0007669"/>
    <property type="project" value="InterPro"/>
</dbReference>
<evidence type="ECO:0000313" key="3">
    <source>
        <dbReference type="Proteomes" id="UP000182498"/>
    </source>
</evidence>
<dbReference type="InterPro" id="IPR001763">
    <property type="entry name" value="Rhodanese-like_dom"/>
</dbReference>
<proteinExistence type="predicted"/>
<keyword evidence="2" id="KW-0808">Transferase</keyword>
<dbReference type="CDD" id="cd00158">
    <property type="entry name" value="RHOD"/>
    <property type="match status" value="1"/>
</dbReference>
<dbReference type="PANTHER" id="PTHR43031">
    <property type="entry name" value="FAD-DEPENDENT OXIDOREDUCTASE"/>
    <property type="match status" value="1"/>
</dbReference>
<dbReference type="PROSITE" id="PS00380">
    <property type="entry name" value="RHODANESE_1"/>
    <property type="match status" value="1"/>
</dbReference>
<protein>
    <submittedName>
        <fullName evidence="2">Rhodanese-related sulfurtransferase</fullName>
    </submittedName>
</protein>
<sequence length="146" mass="15197">MVALFVAAKQVAVRRSPALATALTDYLGDTAEDAGEDAASSAELGADTLVIDVRPAEEYAAGHLPGAVSIPFPEFADRIDEVPADRPVALYCRGELCRRAREAASLLRSNGVDARAMESGVVEWRAAGNWPVSLSGHGATGATSTD</sequence>
<reference evidence="3" key="1">
    <citation type="submission" date="2015-11" db="EMBL/GenBank/DDBJ databases">
        <authorList>
            <person name="Dugat-Bony E."/>
        </authorList>
    </citation>
    <scope>NUCLEOTIDE SEQUENCE [LARGE SCALE GENOMIC DNA]</scope>
    <source>
        <strain evidence="3">Mu292</strain>
    </source>
</reference>
<dbReference type="Gene3D" id="3.40.250.10">
    <property type="entry name" value="Rhodanese-like domain"/>
    <property type="match status" value="1"/>
</dbReference>
<dbReference type="Proteomes" id="UP000182498">
    <property type="component" value="Unassembled WGS sequence"/>
</dbReference>
<dbReference type="PROSITE" id="PS50206">
    <property type="entry name" value="RHODANESE_3"/>
    <property type="match status" value="1"/>
</dbReference>
<dbReference type="InterPro" id="IPR050229">
    <property type="entry name" value="GlpE_sulfurtransferase"/>
</dbReference>